<dbReference type="RefSeq" id="WP_273943884.1">
    <property type="nucleotide sequence ID" value="NZ_CP097263.1"/>
</dbReference>
<accession>A0ABV6N7S2</accession>
<comment type="caution">
    <text evidence="6">The sequence shown here is derived from an EMBL/GenBank/DDBJ whole genome shotgun (WGS) entry which is preliminary data.</text>
</comment>
<dbReference type="Gene3D" id="3.30.470.20">
    <property type="entry name" value="ATP-grasp fold, B domain"/>
    <property type="match status" value="1"/>
</dbReference>
<evidence type="ECO:0000259" key="5">
    <source>
        <dbReference type="PROSITE" id="PS50975"/>
    </source>
</evidence>
<dbReference type="PROSITE" id="PS50975">
    <property type="entry name" value="ATP_GRASP"/>
    <property type="match status" value="1"/>
</dbReference>
<evidence type="ECO:0000256" key="3">
    <source>
        <dbReference type="ARBA" id="ARBA00022840"/>
    </source>
</evidence>
<sequence>MPKVLLLSRQPLSKRPLQDWLDDTSSVVLFTTPKAVAGSEAELAEHFPRHRLVEDYHGWSALRAAESAARAHGVELVASTSEHDVLRAARLRERLGVPGQGVASALAHRDKVVMKRFAVEAGVPVPAFVAIDDPLDLLDFVEAHGFPVVVKPRDGAGASGVSVLSCDDDLDEFLGRQGDVPHLPGQWMAESFVRGDFFHVDGVMVDGRILHGWPSQYNGGVAERVRDSTCLSSVLLAPEDPRNTLLMGLTADVIAALPRCEEPLVFHLEAWIRADGQPVFCEIASRSGGALVAETYERAFGVHLAKEGLRVQCGDDLTLTEQPAAPRSAYGWILVPPGHGKLVGPSESCPIPGVEIVTQLAAGTERDGLAHATDAALGATVFGDTPDQVDKRMTQLVDWWRLNTSWVGES</sequence>
<keyword evidence="1" id="KW-0436">Ligase</keyword>
<evidence type="ECO:0000256" key="1">
    <source>
        <dbReference type="ARBA" id="ARBA00022598"/>
    </source>
</evidence>
<evidence type="ECO:0000313" key="6">
    <source>
        <dbReference type="EMBL" id="MFC0548474.1"/>
    </source>
</evidence>
<feature type="domain" description="ATP-grasp" evidence="5">
    <location>
        <begin position="115"/>
        <end position="313"/>
    </location>
</feature>
<name>A0ABV6N7S2_9PSEU</name>
<evidence type="ECO:0000313" key="7">
    <source>
        <dbReference type="Proteomes" id="UP001589810"/>
    </source>
</evidence>
<dbReference type="InterPro" id="IPR052032">
    <property type="entry name" value="ATP-dep_AA_Ligase"/>
</dbReference>
<keyword evidence="2 4" id="KW-0547">Nucleotide-binding</keyword>
<dbReference type="PANTHER" id="PTHR43585:SF2">
    <property type="entry name" value="ATP-GRASP ENZYME FSQD"/>
    <property type="match status" value="1"/>
</dbReference>
<dbReference type="InterPro" id="IPR013815">
    <property type="entry name" value="ATP_grasp_subdomain_1"/>
</dbReference>
<dbReference type="Gene3D" id="3.30.1490.20">
    <property type="entry name" value="ATP-grasp fold, A domain"/>
    <property type="match status" value="1"/>
</dbReference>
<keyword evidence="7" id="KW-1185">Reference proteome</keyword>
<organism evidence="6 7">
    <name type="scientific">Kutzneria chonburiensis</name>
    <dbReference type="NCBI Taxonomy" id="1483604"/>
    <lineage>
        <taxon>Bacteria</taxon>
        <taxon>Bacillati</taxon>
        <taxon>Actinomycetota</taxon>
        <taxon>Actinomycetes</taxon>
        <taxon>Pseudonocardiales</taxon>
        <taxon>Pseudonocardiaceae</taxon>
        <taxon>Kutzneria</taxon>
    </lineage>
</organism>
<dbReference type="InterPro" id="IPR011761">
    <property type="entry name" value="ATP-grasp"/>
</dbReference>
<dbReference type="SUPFAM" id="SSF56059">
    <property type="entry name" value="Glutathione synthetase ATP-binding domain-like"/>
    <property type="match status" value="1"/>
</dbReference>
<protein>
    <submittedName>
        <fullName evidence="6">Acetyl-CoA carboxylase biotin carboxylase subunit family protein</fullName>
    </submittedName>
</protein>
<gene>
    <name evidence="6" type="ORF">ACFFH7_43695</name>
</gene>
<evidence type="ECO:0000256" key="2">
    <source>
        <dbReference type="ARBA" id="ARBA00022741"/>
    </source>
</evidence>
<evidence type="ECO:0000256" key="4">
    <source>
        <dbReference type="PROSITE-ProRule" id="PRU00409"/>
    </source>
</evidence>
<keyword evidence="3 4" id="KW-0067">ATP-binding</keyword>
<dbReference type="Gene3D" id="3.40.50.20">
    <property type="match status" value="1"/>
</dbReference>
<dbReference type="EMBL" id="JBHLUD010000016">
    <property type="protein sequence ID" value="MFC0548474.1"/>
    <property type="molecule type" value="Genomic_DNA"/>
</dbReference>
<proteinExistence type="predicted"/>
<dbReference type="Proteomes" id="UP001589810">
    <property type="component" value="Unassembled WGS sequence"/>
</dbReference>
<dbReference type="PANTHER" id="PTHR43585">
    <property type="entry name" value="FUMIPYRROLE BIOSYNTHESIS PROTEIN C"/>
    <property type="match status" value="1"/>
</dbReference>
<reference evidence="6 7" key="1">
    <citation type="submission" date="2024-09" db="EMBL/GenBank/DDBJ databases">
        <authorList>
            <person name="Sun Q."/>
            <person name="Mori K."/>
        </authorList>
    </citation>
    <scope>NUCLEOTIDE SEQUENCE [LARGE SCALE GENOMIC DNA]</scope>
    <source>
        <strain evidence="6 7">TBRC 1432</strain>
    </source>
</reference>